<accession>A0A9N8ZZ16</accession>
<feature type="compositionally biased region" description="Polar residues" evidence="2">
    <location>
        <begin position="28"/>
        <end position="38"/>
    </location>
</feature>
<keyword evidence="1" id="KW-0175">Coiled coil</keyword>
<organism evidence="4 5">
    <name type="scientific">Paraglomus brasilianum</name>
    <dbReference type="NCBI Taxonomy" id="144538"/>
    <lineage>
        <taxon>Eukaryota</taxon>
        <taxon>Fungi</taxon>
        <taxon>Fungi incertae sedis</taxon>
        <taxon>Mucoromycota</taxon>
        <taxon>Glomeromycotina</taxon>
        <taxon>Glomeromycetes</taxon>
        <taxon>Paraglomerales</taxon>
        <taxon>Paraglomeraceae</taxon>
        <taxon>Paraglomus</taxon>
    </lineage>
</organism>
<dbReference type="OrthoDB" id="1926336at2759"/>
<dbReference type="AlphaFoldDB" id="A0A9N8ZZ16"/>
<feature type="compositionally biased region" description="Polar residues" evidence="2">
    <location>
        <begin position="87"/>
        <end position="102"/>
    </location>
</feature>
<protein>
    <submittedName>
        <fullName evidence="4">8283_t:CDS:1</fullName>
    </submittedName>
</protein>
<evidence type="ECO:0000256" key="1">
    <source>
        <dbReference type="SAM" id="Coils"/>
    </source>
</evidence>
<dbReference type="Pfam" id="PF01465">
    <property type="entry name" value="GRIP"/>
    <property type="match status" value="1"/>
</dbReference>
<feature type="domain" description="GRIP" evidence="3">
    <location>
        <begin position="169"/>
        <end position="244"/>
    </location>
</feature>
<dbReference type="InterPro" id="IPR000237">
    <property type="entry name" value="GRIP_dom"/>
</dbReference>
<feature type="compositionally biased region" description="Basic and acidic residues" evidence="2">
    <location>
        <begin position="39"/>
        <end position="58"/>
    </location>
</feature>
<gene>
    <name evidence="4" type="ORF">PBRASI_LOCUS3177</name>
</gene>
<dbReference type="Proteomes" id="UP000789739">
    <property type="component" value="Unassembled WGS sequence"/>
</dbReference>
<feature type="region of interest" description="Disordered" evidence="2">
    <location>
        <begin position="25"/>
        <end position="128"/>
    </location>
</feature>
<reference evidence="4" key="1">
    <citation type="submission" date="2021-06" db="EMBL/GenBank/DDBJ databases">
        <authorList>
            <person name="Kallberg Y."/>
            <person name="Tangrot J."/>
            <person name="Rosling A."/>
        </authorList>
    </citation>
    <scope>NUCLEOTIDE SEQUENCE</scope>
    <source>
        <strain evidence="4">BR232B</strain>
    </source>
</reference>
<dbReference type="EMBL" id="CAJVPI010000276">
    <property type="protein sequence ID" value="CAG8512310.1"/>
    <property type="molecule type" value="Genomic_DNA"/>
</dbReference>
<name>A0A9N8ZZ16_9GLOM</name>
<keyword evidence="5" id="KW-1185">Reference proteome</keyword>
<feature type="coiled-coil region" evidence="1">
    <location>
        <begin position="134"/>
        <end position="171"/>
    </location>
</feature>
<comment type="caution">
    <text evidence="4">The sequence shown here is derived from an EMBL/GenBank/DDBJ whole genome shotgun (WGS) entry which is preliminary data.</text>
</comment>
<dbReference type="PROSITE" id="PS50913">
    <property type="entry name" value="GRIP"/>
    <property type="match status" value="1"/>
</dbReference>
<feature type="compositionally biased region" description="Low complexity" evidence="2">
    <location>
        <begin position="103"/>
        <end position="115"/>
    </location>
</feature>
<evidence type="ECO:0000313" key="4">
    <source>
        <dbReference type="EMBL" id="CAG8512310.1"/>
    </source>
</evidence>
<sequence>MLEKVELRKTEQKYEESIREFEERLEKTTGQVQSNLIKQQDENEHLQEMNKLAERTEQLNEAQKQLLSRKPRPISPLVREERHITPRTESQPASPSITNKRASGSYSSLSDLLSDTEPKLASSQEREKEQALKIQHLAELLNDSEATGKRLEEQEKLLKEEIRRMDRMEKRQDMSIEYLKNVVLKFLESSAGEREQMTAVAIQLTILYFQRRLIISFFTCLVSGSVISTILQLSPEEAKSLKENAVDNGPGSPVMLGYGVL</sequence>
<proteinExistence type="predicted"/>
<evidence type="ECO:0000256" key="2">
    <source>
        <dbReference type="SAM" id="MobiDB-lite"/>
    </source>
</evidence>
<evidence type="ECO:0000259" key="3">
    <source>
        <dbReference type="PROSITE" id="PS50913"/>
    </source>
</evidence>
<evidence type="ECO:0000313" key="5">
    <source>
        <dbReference type="Proteomes" id="UP000789739"/>
    </source>
</evidence>